<accession>G7KYZ0</accession>
<dbReference type="Gene3D" id="1.20.1280.50">
    <property type="match status" value="1"/>
</dbReference>
<dbReference type="SUPFAM" id="SSF81383">
    <property type="entry name" value="F-box domain"/>
    <property type="match status" value="1"/>
</dbReference>
<dbReference type="InterPro" id="IPR032675">
    <property type="entry name" value="LRR_dom_sf"/>
</dbReference>
<dbReference type="Gramene" id="rna38995">
    <property type="protein sequence ID" value="RHN44829.1"/>
    <property type="gene ID" value="gene38995"/>
</dbReference>
<dbReference type="PANTHER" id="PTHR34145">
    <property type="entry name" value="OS02G0105600 PROTEIN"/>
    <property type="match status" value="1"/>
</dbReference>
<dbReference type="HOGENOM" id="CLU_036549_0_0_1"/>
<dbReference type="EMBL" id="PSQE01000007">
    <property type="protein sequence ID" value="RHN44829.1"/>
    <property type="molecule type" value="Genomic_DNA"/>
</dbReference>
<feature type="domain" description="F-box" evidence="1">
    <location>
        <begin position="21"/>
        <end position="57"/>
    </location>
</feature>
<reference evidence="4" key="5">
    <citation type="journal article" date="2018" name="Nat. Plants">
        <title>Whole-genome landscape of Medicago truncatula symbiotic genes.</title>
        <authorList>
            <person name="Pecrix Y."/>
            <person name="Gamas P."/>
            <person name="Carrere S."/>
        </authorList>
    </citation>
    <scope>NUCLEOTIDE SEQUENCE</scope>
    <source>
        <tissue evidence="4">Leaves</tissue>
    </source>
</reference>
<evidence type="ECO:0000259" key="1">
    <source>
        <dbReference type="Pfam" id="PF00646"/>
    </source>
</evidence>
<evidence type="ECO:0000313" key="4">
    <source>
        <dbReference type="EMBL" id="RHN44829.1"/>
    </source>
</evidence>
<dbReference type="Pfam" id="PF00646">
    <property type="entry name" value="F-box"/>
    <property type="match status" value="1"/>
</dbReference>
<dbReference type="InterPro" id="IPR001810">
    <property type="entry name" value="F-box_dom"/>
</dbReference>
<dbReference type="Pfam" id="PF24758">
    <property type="entry name" value="LRR_At5g56370"/>
    <property type="match status" value="1"/>
</dbReference>
<sequence length="557" mass="63764">MISLSAVLVAFTTEMKQEDRLSILPKIILHHILSRLPEKDAARTSVLSKAWADTWFTFPILSISDNKFTGWFPLSIDDVKRKRKKFIDYVTRTLSRFCDQGLAIKECKIILNRFELHYMSKHVDLWLKSASGSGVEVVELCLPCGPNYIEEGHGKCYVLPTGVIEAKSLTKVVLKGGIRVDQAFMNQSIKFFSLRVLSLWIVLLEDEHAIEHLISCCPFIEHITLKHCSVLSPGGGVKLMKSLSMHGLPKLKTVDVHGIQEVYIDVPSLEYLYYCHDVLNAPYKIHFDSCRNLKGLDLFSLEGNTITDKWFLELFSKFPFLERLKFVKCTMSETINISSVQLKVLELSGCHNMKEVNIDAPNLLSCEYIIDTQHLEPIISFVRSSSKLKVDVQIYIDYLDLGNLKEFLQNIKPENVLTSLSLFIFELTEDEFNPAVFQVSSPPPSVKHLHLHTFPKKETLYSSLLSILLSSCCFATISMRMHPCFCSREFIEFFYETLMRRKDDCFCSSSDTNCWWHGLKNLKVAHSMKIDENVDFKTLLESSSISSTPDISFRLEF</sequence>
<organism evidence="3 6">
    <name type="scientific">Medicago truncatula</name>
    <name type="common">Barrel medic</name>
    <name type="synonym">Medicago tribuloides</name>
    <dbReference type="NCBI Taxonomy" id="3880"/>
    <lineage>
        <taxon>Eukaryota</taxon>
        <taxon>Viridiplantae</taxon>
        <taxon>Streptophyta</taxon>
        <taxon>Embryophyta</taxon>
        <taxon>Tracheophyta</taxon>
        <taxon>Spermatophyta</taxon>
        <taxon>Magnoliopsida</taxon>
        <taxon>eudicotyledons</taxon>
        <taxon>Gunneridae</taxon>
        <taxon>Pentapetalae</taxon>
        <taxon>rosids</taxon>
        <taxon>fabids</taxon>
        <taxon>Fabales</taxon>
        <taxon>Fabaceae</taxon>
        <taxon>Papilionoideae</taxon>
        <taxon>50 kb inversion clade</taxon>
        <taxon>NPAAA clade</taxon>
        <taxon>Hologalegina</taxon>
        <taxon>IRL clade</taxon>
        <taxon>Trifolieae</taxon>
        <taxon>Medicago</taxon>
    </lineage>
</organism>
<evidence type="ECO:0000313" key="3">
    <source>
        <dbReference type="EMBL" id="AES78183.1"/>
    </source>
</evidence>
<dbReference type="InterPro" id="IPR053781">
    <property type="entry name" value="F-box_AtFBL13-like"/>
</dbReference>
<feature type="domain" description="F-box/LRR-repeat protein 15/At3g58940/PEG3-like LRR" evidence="2">
    <location>
        <begin position="124"/>
        <end position="297"/>
    </location>
</feature>
<proteinExistence type="predicted"/>
<dbReference type="SUPFAM" id="SSF52047">
    <property type="entry name" value="RNI-like"/>
    <property type="match status" value="1"/>
</dbReference>
<name>G7KYZ0_MEDTR</name>
<evidence type="ECO:0000313" key="6">
    <source>
        <dbReference type="Proteomes" id="UP000002051"/>
    </source>
</evidence>
<dbReference type="eggNOG" id="ENOG502S269">
    <property type="taxonomic scope" value="Eukaryota"/>
</dbReference>
<dbReference type="Proteomes" id="UP000265566">
    <property type="component" value="Chromosome 7"/>
</dbReference>
<dbReference type="Proteomes" id="UP000002051">
    <property type="component" value="Unassembled WGS sequence"/>
</dbReference>
<reference evidence="3 6" key="2">
    <citation type="journal article" date="2014" name="BMC Genomics">
        <title>An improved genome release (version Mt4.0) for the model legume Medicago truncatula.</title>
        <authorList>
            <person name="Tang H."/>
            <person name="Krishnakumar V."/>
            <person name="Bidwell S."/>
            <person name="Rosen B."/>
            <person name="Chan A."/>
            <person name="Zhou S."/>
            <person name="Gentzbittel L."/>
            <person name="Childs K.L."/>
            <person name="Yandell M."/>
            <person name="Gundlach H."/>
            <person name="Mayer K.F."/>
            <person name="Schwartz D.C."/>
            <person name="Town C.D."/>
        </authorList>
    </citation>
    <scope>GENOME REANNOTATION</scope>
    <source>
        <strain evidence="5 6">cv. Jemalong A17</strain>
    </source>
</reference>
<dbReference type="Gene3D" id="3.80.10.10">
    <property type="entry name" value="Ribonuclease Inhibitor"/>
    <property type="match status" value="1"/>
</dbReference>
<dbReference type="PANTHER" id="PTHR34145:SF28">
    <property type="entry name" value="F-BOX DOMAIN-CONTAINING PROTEIN"/>
    <property type="match status" value="1"/>
</dbReference>
<dbReference type="InterPro" id="IPR055411">
    <property type="entry name" value="LRR_FXL15/At3g58940/PEG3-like"/>
</dbReference>
<dbReference type="InterPro" id="IPR053772">
    <property type="entry name" value="At1g61320/At1g61330-like"/>
</dbReference>
<dbReference type="InterPro" id="IPR036047">
    <property type="entry name" value="F-box-like_dom_sf"/>
</dbReference>
<dbReference type="AlphaFoldDB" id="G7KYZ0"/>
<dbReference type="OrthoDB" id="1421244at2759"/>
<protein>
    <submittedName>
        <fullName evidence="3">F-box/RNI superfamily protein, putative</fullName>
    </submittedName>
    <submittedName>
        <fullName evidence="4">Putative F-box domain, leucine-rich repeat domain, L domain-containing protein</fullName>
    </submittedName>
</protein>
<reference evidence="7" key="4">
    <citation type="journal article" date="2018" name="Nat. Plants">
        <title>Whole-genome landscape of Medicago truncatula symbiotic genes.</title>
        <authorList>
            <person name="Pecrix Y."/>
            <person name="Staton S.E."/>
            <person name="Sallet E."/>
            <person name="Lelandais-Briere C."/>
            <person name="Moreau S."/>
            <person name="Carrere S."/>
            <person name="Blein T."/>
            <person name="Jardinaud M.F."/>
            <person name="Latrasse D."/>
            <person name="Zouine M."/>
            <person name="Zahm M."/>
            <person name="Kreplak J."/>
            <person name="Mayjonade B."/>
            <person name="Satge C."/>
            <person name="Perez M."/>
            <person name="Cauet S."/>
            <person name="Marande W."/>
            <person name="Chantry-Darmon C."/>
            <person name="Lopez-Roques C."/>
            <person name="Bouchez O."/>
            <person name="Berard A."/>
            <person name="Debelle F."/>
            <person name="Munos S."/>
            <person name="Bendahmane A."/>
            <person name="Berges H."/>
            <person name="Niebel A."/>
            <person name="Buitink J."/>
            <person name="Frugier F."/>
            <person name="Benhamed M."/>
            <person name="Crespi M."/>
            <person name="Gouzy J."/>
            <person name="Gamas P."/>
        </authorList>
    </citation>
    <scope>NUCLEOTIDE SEQUENCE [LARGE SCALE GENOMIC DNA]</scope>
    <source>
        <strain evidence="7">cv. Jemalong A17</strain>
    </source>
</reference>
<keyword evidence="6" id="KW-1185">Reference proteome</keyword>
<gene>
    <name evidence="3" type="ordered locus">MTR_7g025650</name>
    <name evidence="4" type="ORF">MtrunA17_Chr7g0223651</name>
</gene>
<reference evidence="3 6" key="1">
    <citation type="journal article" date="2011" name="Nature">
        <title>The Medicago genome provides insight into the evolution of rhizobial symbioses.</title>
        <authorList>
            <person name="Young N.D."/>
            <person name="Debelle F."/>
            <person name="Oldroyd G.E."/>
            <person name="Geurts R."/>
            <person name="Cannon S.B."/>
            <person name="Udvardi M.K."/>
            <person name="Benedito V.A."/>
            <person name="Mayer K.F."/>
            <person name="Gouzy J."/>
            <person name="Schoof H."/>
            <person name="Van de Peer Y."/>
            <person name="Proost S."/>
            <person name="Cook D.R."/>
            <person name="Meyers B.C."/>
            <person name="Spannagl M."/>
            <person name="Cheung F."/>
            <person name="De Mita S."/>
            <person name="Krishnakumar V."/>
            <person name="Gundlach H."/>
            <person name="Zhou S."/>
            <person name="Mudge J."/>
            <person name="Bharti A.K."/>
            <person name="Murray J.D."/>
            <person name="Naoumkina M.A."/>
            <person name="Rosen B."/>
            <person name="Silverstein K.A."/>
            <person name="Tang H."/>
            <person name="Rombauts S."/>
            <person name="Zhao P.X."/>
            <person name="Zhou P."/>
            <person name="Barbe V."/>
            <person name="Bardou P."/>
            <person name="Bechner M."/>
            <person name="Bellec A."/>
            <person name="Berger A."/>
            <person name="Berges H."/>
            <person name="Bidwell S."/>
            <person name="Bisseling T."/>
            <person name="Choisne N."/>
            <person name="Couloux A."/>
            <person name="Denny R."/>
            <person name="Deshpande S."/>
            <person name="Dai X."/>
            <person name="Doyle J.J."/>
            <person name="Dudez A.M."/>
            <person name="Farmer A.D."/>
            <person name="Fouteau S."/>
            <person name="Franken C."/>
            <person name="Gibelin C."/>
            <person name="Gish J."/>
            <person name="Goldstein S."/>
            <person name="Gonzalez A.J."/>
            <person name="Green P.J."/>
            <person name="Hallab A."/>
            <person name="Hartog M."/>
            <person name="Hua A."/>
            <person name="Humphray S.J."/>
            <person name="Jeong D.H."/>
            <person name="Jing Y."/>
            <person name="Jocker A."/>
            <person name="Kenton S.M."/>
            <person name="Kim D.J."/>
            <person name="Klee K."/>
            <person name="Lai H."/>
            <person name="Lang C."/>
            <person name="Lin S."/>
            <person name="Macmil S.L."/>
            <person name="Magdelenat G."/>
            <person name="Matthews L."/>
            <person name="McCorrison J."/>
            <person name="Monaghan E.L."/>
            <person name="Mun J.H."/>
            <person name="Najar F.Z."/>
            <person name="Nicholson C."/>
            <person name="Noirot C."/>
            <person name="O'Bleness M."/>
            <person name="Paule C.R."/>
            <person name="Poulain J."/>
            <person name="Prion F."/>
            <person name="Qin B."/>
            <person name="Qu C."/>
            <person name="Retzel E.F."/>
            <person name="Riddle C."/>
            <person name="Sallet E."/>
            <person name="Samain S."/>
            <person name="Samson N."/>
            <person name="Sanders I."/>
            <person name="Saurat O."/>
            <person name="Scarpelli C."/>
            <person name="Schiex T."/>
            <person name="Segurens B."/>
            <person name="Severin A.J."/>
            <person name="Sherrier D.J."/>
            <person name="Shi R."/>
            <person name="Sims S."/>
            <person name="Singer S.R."/>
            <person name="Sinharoy S."/>
            <person name="Sterck L."/>
            <person name="Viollet A."/>
            <person name="Wang B.B."/>
            <person name="Wang K."/>
            <person name="Wang M."/>
            <person name="Wang X."/>
            <person name="Warfsmann J."/>
            <person name="Weissenbach J."/>
            <person name="White D.D."/>
            <person name="White J.D."/>
            <person name="Wiley G.B."/>
            <person name="Wincker P."/>
            <person name="Xing Y."/>
            <person name="Yang L."/>
            <person name="Yao Z."/>
            <person name="Ying F."/>
            <person name="Zhai J."/>
            <person name="Zhou L."/>
            <person name="Zuber A."/>
            <person name="Denarie J."/>
            <person name="Dixon R.A."/>
            <person name="May G.D."/>
            <person name="Schwartz D.C."/>
            <person name="Rogers J."/>
            <person name="Quetier F."/>
            <person name="Town C.D."/>
            <person name="Roe B.A."/>
        </authorList>
    </citation>
    <scope>NUCLEOTIDE SEQUENCE [LARGE SCALE GENOMIC DNA]</scope>
    <source>
        <strain evidence="3">A17</strain>
        <strain evidence="5 6">cv. Jemalong A17</strain>
    </source>
</reference>
<dbReference type="EnsemblPlants" id="AES78183">
    <property type="protein sequence ID" value="AES78183"/>
    <property type="gene ID" value="MTR_7g025650"/>
</dbReference>
<dbReference type="CDD" id="cd22160">
    <property type="entry name" value="F-box_AtFBL13-like"/>
    <property type="match status" value="1"/>
</dbReference>
<evidence type="ECO:0000259" key="2">
    <source>
        <dbReference type="Pfam" id="PF24758"/>
    </source>
</evidence>
<dbReference type="OMA" id="WNRERIC"/>
<dbReference type="EMBL" id="CM001223">
    <property type="protein sequence ID" value="AES78183.1"/>
    <property type="molecule type" value="Genomic_DNA"/>
</dbReference>
<reference evidence="5" key="3">
    <citation type="submission" date="2015-04" db="UniProtKB">
        <authorList>
            <consortium name="EnsemblPlants"/>
        </authorList>
    </citation>
    <scope>IDENTIFICATION</scope>
    <source>
        <strain evidence="5">cv. Jemalong A17</strain>
    </source>
</reference>
<evidence type="ECO:0000313" key="7">
    <source>
        <dbReference type="Proteomes" id="UP000265566"/>
    </source>
</evidence>
<evidence type="ECO:0000313" key="5">
    <source>
        <dbReference type="EnsemblPlants" id="AES78183"/>
    </source>
</evidence>
<dbReference type="PaxDb" id="3880-AES78183"/>